<proteinExistence type="predicted"/>
<dbReference type="EMBL" id="CP001939">
    <property type="protein sequence ID" value="ADG91607.1"/>
    <property type="molecule type" value="Genomic_DNA"/>
</dbReference>
<dbReference type="AlphaFoldDB" id="D5U3A7"/>
<sequence>MSHDLEEFKKKYPNLYREIVEKEGKGITVGFDPSTIDPWRGYVPSVVDYIRRCRSVEEALEVVNYLRQRGEIGEREASELKSILEDKGLGFFGERKGDDYYYREASRYWESLRARKSERGRG</sequence>
<dbReference type="STRING" id="633148.Tagg_1346"/>
<name>D5U3A7_THEAM</name>
<dbReference type="InterPro" id="IPR018662">
    <property type="entry name" value="DUF2095"/>
</dbReference>
<protein>
    <recommendedName>
        <fullName evidence="3">DUF2095 domain-containing protein</fullName>
    </recommendedName>
</protein>
<dbReference type="HOGENOM" id="CLU_1922875_0_0_2"/>
<organism evidence="1 2">
    <name type="scientific">Thermosphaera aggregans (strain DSM 11486 / M11TL)</name>
    <dbReference type="NCBI Taxonomy" id="633148"/>
    <lineage>
        <taxon>Archaea</taxon>
        <taxon>Thermoproteota</taxon>
        <taxon>Thermoprotei</taxon>
        <taxon>Desulfurococcales</taxon>
        <taxon>Desulfurococcaceae</taxon>
        <taxon>Thermosphaera</taxon>
    </lineage>
</organism>
<reference evidence="1 2" key="1">
    <citation type="journal article" date="2010" name="Stand. Genomic Sci.">
        <title>Complete genome sequence of Thermosphaera aggregans type strain (M11TL).</title>
        <authorList>
            <person name="Spring S."/>
            <person name="Rachel R."/>
            <person name="Lapidus A."/>
            <person name="Davenport K."/>
            <person name="Tice H."/>
            <person name="Copeland A."/>
            <person name="Cheng J.F."/>
            <person name="Lucas S."/>
            <person name="Chen F."/>
            <person name="Nolan M."/>
            <person name="Bruce D."/>
            <person name="Goodwin L."/>
            <person name="Pitluck S."/>
            <person name="Ivanova N."/>
            <person name="Mavromatis K."/>
            <person name="Ovchinnikova G."/>
            <person name="Pati A."/>
            <person name="Chen A."/>
            <person name="Palaniappan K."/>
            <person name="Land M."/>
            <person name="Hauser L."/>
            <person name="Chang Y.J."/>
            <person name="Jeffries C.C."/>
            <person name="Brettin T."/>
            <person name="Detter J.C."/>
            <person name="Tapia R."/>
            <person name="Han C."/>
            <person name="Heimerl T."/>
            <person name="Weikl F."/>
            <person name="Brambilla E."/>
            <person name="Goker M."/>
            <person name="Bristow J."/>
            <person name="Eisen J.A."/>
            <person name="Markowitz V."/>
            <person name="Hugenholtz P."/>
            <person name="Kyrpides N.C."/>
            <person name="Klenk H.P."/>
        </authorList>
    </citation>
    <scope>NUCLEOTIDE SEQUENCE [LARGE SCALE GENOMIC DNA]</scope>
    <source>
        <strain evidence="2">DSM 11486 / M11TL</strain>
    </source>
</reference>
<dbReference type="eggNOG" id="arCOG05763">
    <property type="taxonomic scope" value="Archaea"/>
</dbReference>
<keyword evidence="2" id="KW-1185">Reference proteome</keyword>
<dbReference type="KEGG" id="tag:Tagg_1346"/>
<dbReference type="Pfam" id="PF09868">
    <property type="entry name" value="DUF2095"/>
    <property type="match status" value="1"/>
</dbReference>
<reference evidence="2" key="2">
    <citation type="journal article" date="2010" name="Stand. Genomic Sci.">
        <title>Complete genome sequence of Thermosphaera aggregans type strain (M11TLT).</title>
        <authorList>
            <person name="Spring S."/>
            <person name="Rachel R."/>
            <person name="Lapidus A."/>
            <person name="Davenport K."/>
            <person name="Tice H."/>
            <person name="Copeland A."/>
            <person name="Cheng J.-F."/>
            <person name="Lucas S."/>
            <person name="Chen F."/>
            <person name="Nolan M."/>
            <person name="Bruce D."/>
            <person name="Goodwin L."/>
            <person name="Pitluck S."/>
            <person name="Ivanova N."/>
            <person name="Mavromatis K."/>
            <person name="Ovchinnikova G."/>
            <person name="Pati A."/>
            <person name="Chen A."/>
            <person name="Palaniappan K."/>
            <person name="Land M."/>
            <person name="Hauser L."/>
            <person name="Chang Y.-J."/>
            <person name="Jeffries C.C."/>
            <person name="Brettin T."/>
            <person name="Detter J.C."/>
            <person name="Tapia R."/>
            <person name="Han C."/>
            <person name="Heimerl T."/>
            <person name="Weikl F."/>
            <person name="Brambilla E."/>
            <person name="Goker M."/>
            <person name="Bristow J."/>
            <person name="Eisen J.A."/>
            <person name="Markowitz V."/>
            <person name="Hugenholtz P."/>
            <person name="Kyrpides N.C."/>
            <person name="Klenk H.-P."/>
        </authorList>
    </citation>
    <scope>NUCLEOTIDE SEQUENCE [LARGE SCALE GENOMIC DNA]</scope>
    <source>
        <strain evidence="2">DSM 11486 / M11TL</strain>
    </source>
</reference>
<dbReference type="RefSeq" id="WP_013130200.1">
    <property type="nucleotide sequence ID" value="NC_014160.1"/>
</dbReference>
<dbReference type="Proteomes" id="UP000002376">
    <property type="component" value="Chromosome"/>
</dbReference>
<evidence type="ECO:0008006" key="3">
    <source>
        <dbReference type="Google" id="ProtNLM"/>
    </source>
</evidence>
<gene>
    <name evidence="1" type="ordered locus">Tagg_1346</name>
</gene>
<evidence type="ECO:0000313" key="1">
    <source>
        <dbReference type="EMBL" id="ADG91607.1"/>
    </source>
</evidence>
<reference key="3">
    <citation type="submission" date="2010-02" db="EMBL/GenBank/DDBJ databases">
        <title>Complete genome sequence of Thermosphaera aggregans type strain (M11TL).</title>
        <authorList>
            <consortium name="US DOE Joint Genome Institute (JGI-PGF)"/>
            <person name="Spring S."/>
            <person name="Lapidus A."/>
            <person name="Munk C."/>
            <person name="Schroeder M."/>
            <person name="Glavina Del Rio T."/>
            <person name="Tice H."/>
            <person name="Copeland A."/>
            <person name="Cheng J.-F."/>
            <person name="Lucas S."/>
            <person name="Chen F."/>
            <person name="Nolan M."/>
            <person name="Bruce D."/>
            <person name="Goodwin L."/>
            <person name="Pitluck S."/>
            <person name="Ivanova N."/>
            <person name="Mavromatis K."/>
            <person name="Ovchinnikova G."/>
            <person name="Pati A."/>
            <person name="Chen A."/>
            <person name="Palaniappan K."/>
            <person name="Land M."/>
            <person name="Hauser L."/>
            <person name="Chang Y.-J."/>
            <person name="Jeffries C.C."/>
            <person name="Brettin T."/>
            <person name="Detter J.C."/>
            <person name="Tapia R."/>
            <person name="Han C."/>
            <person name="Chain P."/>
            <person name="Heimerl T."/>
            <person name="Weik F."/>
            <person name="Goker M."/>
            <person name="Rachel R."/>
            <person name="Bristow J."/>
            <person name="Eisen J.A."/>
            <person name="Markowitz V."/>
            <person name="Hugenholtz P."/>
            <person name="Kyrpides N.C."/>
            <person name="Klenk H.-P."/>
        </authorList>
    </citation>
    <scope>NUCLEOTIDE SEQUENCE</scope>
    <source>
        <strain>DSM 11486</strain>
    </source>
</reference>
<evidence type="ECO:0000313" key="2">
    <source>
        <dbReference type="Proteomes" id="UP000002376"/>
    </source>
</evidence>
<dbReference type="GeneID" id="9166395"/>
<dbReference type="OrthoDB" id="84782at2157"/>
<accession>D5U3A7</accession>